<dbReference type="OrthoDB" id="9806440at2"/>
<evidence type="ECO:0000256" key="6">
    <source>
        <dbReference type="ARBA" id="ARBA00022989"/>
    </source>
</evidence>
<keyword evidence="8 9" id="KW-0975">Bacterial flagellum</keyword>
<evidence type="ECO:0000256" key="8">
    <source>
        <dbReference type="ARBA" id="ARBA00023143"/>
    </source>
</evidence>
<accession>A0A3N0DXA6</accession>
<dbReference type="RefSeq" id="WP_123234755.1">
    <property type="nucleotide sequence ID" value="NZ_RJSG01000002.1"/>
</dbReference>
<dbReference type="NCBIfam" id="TIGR01402">
    <property type="entry name" value="fliQ"/>
    <property type="match status" value="1"/>
</dbReference>
<protein>
    <recommendedName>
        <fullName evidence="3 9">Flagellar biosynthetic protein FliQ</fullName>
    </recommendedName>
</protein>
<dbReference type="Pfam" id="PF01313">
    <property type="entry name" value="Bac_export_3"/>
    <property type="match status" value="1"/>
</dbReference>
<comment type="caution">
    <text evidence="10">The sequence shown here is derived from an EMBL/GenBank/DDBJ whole genome shotgun (WGS) entry which is preliminary data.</text>
</comment>
<keyword evidence="4 9" id="KW-1003">Cell membrane</keyword>
<keyword evidence="10" id="KW-0969">Cilium</keyword>
<dbReference type="GO" id="GO:0044780">
    <property type="term" value="P:bacterial-type flagellum assembly"/>
    <property type="evidence" value="ECO:0007669"/>
    <property type="project" value="InterPro"/>
</dbReference>
<evidence type="ECO:0000313" key="11">
    <source>
        <dbReference type="Proteomes" id="UP000277094"/>
    </source>
</evidence>
<evidence type="ECO:0000256" key="5">
    <source>
        <dbReference type="ARBA" id="ARBA00022692"/>
    </source>
</evidence>
<keyword evidence="10" id="KW-0966">Cell projection</keyword>
<keyword evidence="11" id="KW-1185">Reference proteome</keyword>
<dbReference type="InterPro" id="IPR006305">
    <property type="entry name" value="FliQ"/>
</dbReference>
<dbReference type="GO" id="GO:0009306">
    <property type="term" value="P:protein secretion"/>
    <property type="evidence" value="ECO:0007669"/>
    <property type="project" value="InterPro"/>
</dbReference>
<dbReference type="InterPro" id="IPR002191">
    <property type="entry name" value="Bac_export_3"/>
</dbReference>
<dbReference type="PANTHER" id="PTHR34040:SF2">
    <property type="entry name" value="FLAGELLAR BIOSYNTHETIC PROTEIN FLIQ"/>
    <property type="match status" value="1"/>
</dbReference>
<evidence type="ECO:0000313" key="10">
    <source>
        <dbReference type="EMBL" id="RNL80254.1"/>
    </source>
</evidence>
<sequence>MTDTTVIQLALQTMLVALKLSAPILATSLVIGFTVSLFQSMTQIQEFTLSFVPKLIGVGVALLVCGNWMLHTLIDFTNDLFDMIPSLLS</sequence>
<evidence type="ECO:0000256" key="9">
    <source>
        <dbReference type="RuleBase" id="RU364090"/>
    </source>
</evidence>
<feature type="transmembrane region" description="Helical" evidence="9">
    <location>
        <begin position="51"/>
        <end position="70"/>
    </location>
</feature>
<dbReference type="AlphaFoldDB" id="A0A3N0DXA6"/>
<dbReference type="GO" id="GO:0005886">
    <property type="term" value="C:plasma membrane"/>
    <property type="evidence" value="ECO:0007669"/>
    <property type="project" value="UniProtKB-SubCell"/>
</dbReference>
<evidence type="ECO:0000256" key="1">
    <source>
        <dbReference type="ARBA" id="ARBA00004651"/>
    </source>
</evidence>
<comment type="function">
    <text evidence="9">Role in flagellar biosynthesis.</text>
</comment>
<dbReference type="PANTHER" id="PTHR34040">
    <property type="entry name" value="FLAGELLAR BIOSYNTHETIC PROTEIN FLIQ"/>
    <property type="match status" value="1"/>
</dbReference>
<name>A0A3N0DXA6_9ACTN</name>
<keyword evidence="5 9" id="KW-0812">Transmembrane</keyword>
<dbReference type="EMBL" id="RJSG01000002">
    <property type="protein sequence ID" value="RNL80254.1"/>
    <property type="molecule type" value="Genomic_DNA"/>
</dbReference>
<proteinExistence type="inferred from homology"/>
<evidence type="ECO:0000256" key="3">
    <source>
        <dbReference type="ARBA" id="ARBA00021718"/>
    </source>
</evidence>
<dbReference type="PRINTS" id="PR00952">
    <property type="entry name" value="TYPE3IMQPROT"/>
</dbReference>
<comment type="similarity">
    <text evidence="2 9">Belongs to the FliQ/MopD/SpaQ family.</text>
</comment>
<evidence type="ECO:0000256" key="4">
    <source>
        <dbReference type="ARBA" id="ARBA00022475"/>
    </source>
</evidence>
<evidence type="ECO:0000256" key="7">
    <source>
        <dbReference type="ARBA" id="ARBA00023136"/>
    </source>
</evidence>
<feature type="transmembrane region" description="Helical" evidence="9">
    <location>
        <begin position="20"/>
        <end position="39"/>
    </location>
</feature>
<keyword evidence="7 9" id="KW-0472">Membrane</keyword>
<comment type="subcellular location">
    <subcellularLocation>
        <location evidence="1 9">Cell membrane</location>
        <topology evidence="1">Multi-pass membrane protein</topology>
    </subcellularLocation>
    <subcellularLocation>
        <location evidence="9">Bacterial flagellum basal body</location>
    </subcellularLocation>
</comment>
<organism evidence="10 11">
    <name type="scientific">Nocardioides marmorisolisilvae</name>
    <dbReference type="NCBI Taxonomy" id="1542737"/>
    <lineage>
        <taxon>Bacteria</taxon>
        <taxon>Bacillati</taxon>
        <taxon>Actinomycetota</taxon>
        <taxon>Actinomycetes</taxon>
        <taxon>Propionibacteriales</taxon>
        <taxon>Nocardioidaceae</taxon>
        <taxon>Nocardioides</taxon>
    </lineage>
</organism>
<gene>
    <name evidence="9 10" type="primary">fliQ</name>
    <name evidence="10" type="ORF">EFL95_15275</name>
</gene>
<dbReference type="GO" id="GO:0009425">
    <property type="term" value="C:bacterial-type flagellum basal body"/>
    <property type="evidence" value="ECO:0007669"/>
    <property type="project" value="UniProtKB-SubCell"/>
</dbReference>
<reference evidence="10 11" key="1">
    <citation type="submission" date="2018-11" db="EMBL/GenBank/DDBJ databases">
        <authorList>
            <person name="Li F."/>
        </authorList>
    </citation>
    <scope>NUCLEOTIDE SEQUENCE [LARGE SCALE GENOMIC DNA]</scope>
    <source>
        <strain evidence="10 11">KIS18-7</strain>
    </source>
</reference>
<keyword evidence="10" id="KW-0282">Flagellum</keyword>
<keyword evidence="6 9" id="KW-1133">Transmembrane helix</keyword>
<dbReference type="PIRSF" id="PIRSF004669">
    <property type="entry name" value="FliQ"/>
    <property type="match status" value="1"/>
</dbReference>
<evidence type="ECO:0000256" key="2">
    <source>
        <dbReference type="ARBA" id="ARBA00006156"/>
    </source>
</evidence>
<dbReference type="Proteomes" id="UP000277094">
    <property type="component" value="Unassembled WGS sequence"/>
</dbReference>